<proteinExistence type="predicted"/>
<comment type="caution">
    <text evidence="1">The sequence shown here is derived from an EMBL/GenBank/DDBJ whole genome shotgun (WGS) entry which is preliminary data.</text>
</comment>
<dbReference type="RefSeq" id="WP_123697298.1">
    <property type="nucleotide sequence ID" value="NZ_RKHJ01000001.1"/>
</dbReference>
<name>A0A3N2ATE0_9MICO</name>
<protein>
    <recommendedName>
        <fullName evidence="3">DUF4287 domain-containing protein</fullName>
    </recommendedName>
</protein>
<reference evidence="1 2" key="1">
    <citation type="submission" date="2018-11" db="EMBL/GenBank/DDBJ databases">
        <title>Sequencing the genomes of 1000 actinobacteria strains.</title>
        <authorList>
            <person name="Klenk H.-P."/>
        </authorList>
    </citation>
    <scope>NUCLEOTIDE SEQUENCE [LARGE SCALE GENOMIC DNA]</scope>
    <source>
        <strain evidence="1 2">DSM 9580</strain>
    </source>
</reference>
<accession>A0A3N2ATE0</accession>
<keyword evidence="2" id="KW-1185">Reference proteome</keyword>
<dbReference type="OrthoDB" id="3837807at2"/>
<dbReference type="EMBL" id="RKHJ01000001">
    <property type="protein sequence ID" value="ROR66294.1"/>
    <property type="molecule type" value="Genomic_DNA"/>
</dbReference>
<dbReference type="AlphaFoldDB" id="A0A3N2ATE0"/>
<evidence type="ECO:0000313" key="2">
    <source>
        <dbReference type="Proteomes" id="UP000275456"/>
    </source>
</evidence>
<evidence type="ECO:0008006" key="3">
    <source>
        <dbReference type="Google" id="ProtNLM"/>
    </source>
</evidence>
<dbReference type="Proteomes" id="UP000275456">
    <property type="component" value="Unassembled WGS sequence"/>
</dbReference>
<organism evidence="1 2">
    <name type="scientific">Agrococcus jenensis</name>
    <dbReference type="NCBI Taxonomy" id="46353"/>
    <lineage>
        <taxon>Bacteria</taxon>
        <taxon>Bacillati</taxon>
        <taxon>Actinomycetota</taxon>
        <taxon>Actinomycetes</taxon>
        <taxon>Micrococcales</taxon>
        <taxon>Microbacteriaceae</taxon>
        <taxon>Agrococcus</taxon>
    </lineage>
</organism>
<sequence length="176" mass="19107">MVDRIDRNMGAEAMRAATGRSHVEWRDLLQAAGALEWSHRQIADWLVAEHAVDPWWSQGITVDFEQDRKGRLPGQQADGTFSVSQTRTVPGERLAALAAVRAEIESRYGASHGENLAAAQPVVRWRLGDGTRLAAAAQQPNRSGTPVNLTIERLSDAAAMEAAKDEIAAIFAAVAR</sequence>
<evidence type="ECO:0000313" key="1">
    <source>
        <dbReference type="EMBL" id="ROR66294.1"/>
    </source>
</evidence>
<gene>
    <name evidence="1" type="ORF">EDD26_1676</name>
</gene>